<dbReference type="KEGG" id="ftj:FTUN_7593"/>
<gene>
    <name evidence="3" type="ORF">FTUN_7593</name>
</gene>
<evidence type="ECO:0000313" key="4">
    <source>
        <dbReference type="Proteomes" id="UP000503447"/>
    </source>
</evidence>
<evidence type="ECO:0000256" key="1">
    <source>
        <dbReference type="SAM" id="MobiDB-lite"/>
    </source>
</evidence>
<name>A0A6M5Z350_9BACT</name>
<reference evidence="4" key="1">
    <citation type="submission" date="2020-05" db="EMBL/GenBank/DDBJ databases">
        <title>Frigoriglobus tundricola gen. nov., sp. nov., a psychrotolerant cellulolytic planctomycete of the family Gemmataceae with two divergent copies of 16S rRNA gene.</title>
        <authorList>
            <person name="Kulichevskaya I.S."/>
            <person name="Ivanova A.A."/>
            <person name="Naumoff D.G."/>
            <person name="Beletsky A.V."/>
            <person name="Rijpstra W.I.C."/>
            <person name="Sinninghe Damste J.S."/>
            <person name="Mardanov A.V."/>
            <person name="Ravin N.V."/>
            <person name="Dedysh S.N."/>
        </authorList>
    </citation>
    <scope>NUCLEOTIDE SEQUENCE [LARGE SCALE GENOMIC DNA]</scope>
    <source>
        <strain evidence="4">PL17</strain>
    </source>
</reference>
<protein>
    <recommendedName>
        <fullName evidence="5">Carboxypeptidase regulatory-like domain-containing protein</fullName>
    </recommendedName>
</protein>
<organism evidence="3 4">
    <name type="scientific">Frigoriglobus tundricola</name>
    <dbReference type="NCBI Taxonomy" id="2774151"/>
    <lineage>
        <taxon>Bacteria</taxon>
        <taxon>Pseudomonadati</taxon>
        <taxon>Planctomycetota</taxon>
        <taxon>Planctomycetia</taxon>
        <taxon>Gemmatales</taxon>
        <taxon>Gemmataceae</taxon>
        <taxon>Frigoriglobus</taxon>
    </lineage>
</organism>
<feature type="signal peptide" evidence="2">
    <location>
        <begin position="1"/>
        <end position="28"/>
    </location>
</feature>
<feature type="region of interest" description="Disordered" evidence="1">
    <location>
        <begin position="98"/>
        <end position="126"/>
    </location>
</feature>
<evidence type="ECO:0000256" key="2">
    <source>
        <dbReference type="SAM" id="SignalP"/>
    </source>
</evidence>
<dbReference type="Proteomes" id="UP000503447">
    <property type="component" value="Chromosome"/>
</dbReference>
<accession>A0A6M5Z350</accession>
<feature type="compositionally biased region" description="Basic and acidic residues" evidence="1">
    <location>
        <begin position="103"/>
        <end position="112"/>
    </location>
</feature>
<dbReference type="Gene3D" id="2.60.40.10">
    <property type="entry name" value="Immunoglobulins"/>
    <property type="match status" value="1"/>
</dbReference>
<evidence type="ECO:0000313" key="3">
    <source>
        <dbReference type="EMBL" id="QJW99970.1"/>
    </source>
</evidence>
<dbReference type="EMBL" id="CP053452">
    <property type="protein sequence ID" value="QJW99970.1"/>
    <property type="molecule type" value="Genomic_DNA"/>
</dbReference>
<dbReference type="InterPro" id="IPR013783">
    <property type="entry name" value="Ig-like_fold"/>
</dbReference>
<dbReference type="AlphaFoldDB" id="A0A6M5Z350"/>
<dbReference type="SUPFAM" id="SSF49373">
    <property type="entry name" value="Invasin/intimin cell-adhesion fragments"/>
    <property type="match status" value="1"/>
</dbReference>
<evidence type="ECO:0008006" key="5">
    <source>
        <dbReference type="Google" id="ProtNLM"/>
    </source>
</evidence>
<keyword evidence="2" id="KW-0732">Signal</keyword>
<proteinExistence type="predicted"/>
<feature type="chain" id="PRO_5026864236" description="Carboxypeptidase regulatory-like domain-containing protein" evidence="2">
    <location>
        <begin position="29"/>
        <end position="159"/>
    </location>
</feature>
<dbReference type="InterPro" id="IPR008964">
    <property type="entry name" value="Invasin/intimin_cell_adhesion"/>
</dbReference>
<keyword evidence="4" id="KW-1185">Reference proteome</keyword>
<sequence length="159" mass="16106">MQLHSTVLRPVYLSLALAACLLSGSGCGGGERVVSVSGTVTHNGQPVPGLVISFVPEAASETGVSSGETDESGKYSLKVAKTGSGGAVVGKHKVWVSLPREAPSGDKGDKPNKPKAKAAATSSAVPTELAAVLKKYGSLEKTPLSIEVKGGEPIDLKLD</sequence>